<evidence type="ECO:0000256" key="1">
    <source>
        <dbReference type="SAM" id="MobiDB-lite"/>
    </source>
</evidence>
<evidence type="ECO:0000313" key="5">
    <source>
        <dbReference type="Proteomes" id="UP000198661"/>
    </source>
</evidence>
<dbReference type="NCBIfam" id="NF033594">
    <property type="entry name" value="transpos_ISNCY_2"/>
    <property type="match status" value="1"/>
</dbReference>
<dbReference type="GO" id="GO:0015074">
    <property type="term" value="P:DNA integration"/>
    <property type="evidence" value="ECO:0007669"/>
    <property type="project" value="InterPro"/>
</dbReference>
<dbReference type="Gene3D" id="3.30.420.10">
    <property type="entry name" value="Ribonuclease H-like superfamily/Ribonuclease H"/>
    <property type="match status" value="1"/>
</dbReference>
<dbReference type="InterPro" id="IPR055247">
    <property type="entry name" value="InsJ-like_HTH"/>
</dbReference>
<dbReference type="InterPro" id="IPR012337">
    <property type="entry name" value="RNaseH-like_sf"/>
</dbReference>
<protein>
    <submittedName>
        <fullName evidence="3">Transposase</fullName>
    </submittedName>
</protein>
<dbReference type="EMBL" id="FOOK01000028">
    <property type="protein sequence ID" value="SFG34978.1"/>
    <property type="molecule type" value="Genomic_DNA"/>
</dbReference>
<reference evidence="3 5" key="1">
    <citation type="submission" date="2016-10" db="EMBL/GenBank/DDBJ databases">
        <authorList>
            <person name="de Groot N.N."/>
        </authorList>
    </citation>
    <scope>NUCLEOTIDE SEQUENCE [LARGE SCALE GENOMIC DNA]</scope>
    <source>
        <strain evidence="3 5">DSM 44945</strain>
    </source>
</reference>
<name>A0A1I2R3D4_9BACL</name>
<dbReference type="PANTHER" id="PTHR35004:SF7">
    <property type="entry name" value="INTEGRASE PROTEIN"/>
    <property type="match status" value="1"/>
</dbReference>
<dbReference type="InterPro" id="IPR036397">
    <property type="entry name" value="RNaseH_sf"/>
</dbReference>
<feature type="compositionally biased region" description="Basic and acidic residues" evidence="1">
    <location>
        <begin position="391"/>
        <end position="404"/>
    </location>
</feature>
<dbReference type="PROSITE" id="PS50994">
    <property type="entry name" value="INTEGRASE"/>
    <property type="match status" value="1"/>
</dbReference>
<evidence type="ECO:0000259" key="2">
    <source>
        <dbReference type="PROSITE" id="PS50994"/>
    </source>
</evidence>
<feature type="compositionally biased region" description="Basic residues" evidence="1">
    <location>
        <begin position="407"/>
        <end position="416"/>
    </location>
</feature>
<keyword evidence="5" id="KW-1185">Reference proteome</keyword>
<dbReference type="AlphaFoldDB" id="A0A1I2R3D4"/>
<dbReference type="GO" id="GO:0003676">
    <property type="term" value="F:nucleic acid binding"/>
    <property type="evidence" value="ECO:0007669"/>
    <property type="project" value="InterPro"/>
</dbReference>
<dbReference type="PANTHER" id="PTHR35004">
    <property type="entry name" value="TRANSPOSASE RV3428C-RELATED"/>
    <property type="match status" value="1"/>
</dbReference>
<feature type="region of interest" description="Disordered" evidence="1">
    <location>
        <begin position="391"/>
        <end position="416"/>
    </location>
</feature>
<organism evidence="3 5">
    <name type="scientific">Planifilum fulgidum</name>
    <dbReference type="NCBI Taxonomy" id="201973"/>
    <lineage>
        <taxon>Bacteria</taxon>
        <taxon>Bacillati</taxon>
        <taxon>Bacillota</taxon>
        <taxon>Bacilli</taxon>
        <taxon>Bacillales</taxon>
        <taxon>Thermoactinomycetaceae</taxon>
        <taxon>Planifilum</taxon>
    </lineage>
</organism>
<dbReference type="InterPro" id="IPR001584">
    <property type="entry name" value="Integrase_cat-core"/>
</dbReference>
<dbReference type="InterPro" id="IPR009057">
    <property type="entry name" value="Homeodomain-like_sf"/>
</dbReference>
<dbReference type="Pfam" id="PF13518">
    <property type="entry name" value="HTH_28"/>
    <property type="match status" value="1"/>
</dbReference>
<feature type="domain" description="Integrase catalytic" evidence="2">
    <location>
        <begin position="137"/>
        <end position="324"/>
    </location>
</feature>
<dbReference type="EMBL" id="FOOK01000053">
    <property type="protein sequence ID" value="SFG58571.1"/>
    <property type="molecule type" value="Genomic_DNA"/>
</dbReference>
<accession>A0A1I2R3D4</accession>
<evidence type="ECO:0000313" key="4">
    <source>
        <dbReference type="EMBL" id="SFG58571.1"/>
    </source>
</evidence>
<dbReference type="SUPFAM" id="SSF46689">
    <property type="entry name" value="Homeodomain-like"/>
    <property type="match status" value="1"/>
</dbReference>
<evidence type="ECO:0000313" key="3">
    <source>
        <dbReference type="EMBL" id="SFG34978.1"/>
    </source>
</evidence>
<dbReference type="STRING" id="201973.SAMN04488025_1281"/>
<dbReference type="InterPro" id="IPR047797">
    <property type="entry name" value="ISNCY_transpos"/>
</dbReference>
<dbReference type="Proteomes" id="UP000198661">
    <property type="component" value="Unassembled WGS sequence"/>
</dbReference>
<proteinExistence type="predicted"/>
<feature type="non-terminal residue" evidence="3">
    <location>
        <position position="416"/>
    </location>
</feature>
<gene>
    <name evidence="3" type="ORF">SAMN04488025_1281</name>
    <name evidence="4" type="ORF">SAMN04488025_1531</name>
</gene>
<dbReference type="SUPFAM" id="SSF53098">
    <property type="entry name" value="Ribonuclease H-like"/>
    <property type="match status" value="1"/>
</dbReference>
<sequence length="416" mass="47262">MGEKTITMSRKEVKRLAVIQRLLHQQITTREAAMLLGLSVRQVYRIKARVLQEGEEGIVHKNRGRKPAHALSEDLRHTIVELYQSKRYKGSNDHHFAELLAEYEGIRVSPSTVRRVLRSAGIRPARKRRPPKAHRPRPRKPQAGLLVHLDASPHAWFEDRGEPCVLLKAVDDATGAILAARFQPTEDLTGYFRLLTDVIQKHGLPVAVYTDRHRIFESPNETLTVKQELAGLSPQKTQFGLALEELGIEHIKALSPQAKGRIERCFQTTQDRWIIELRLRKVGSVDEGNEVLPELIEKHNRLFAVEPAEKESAFVPYTHPRALKHILCYRGVYRKVGSGQTISYQGHTYKIVSDRILPLKTEVEVRQTLDGSVCIEHSGEILFVKRVEKPVRKPASKPEKEKAGVTKPRKPAPNHP</sequence>